<name>A0A833UDQ4_ACIBZ</name>
<sequence length="149" mass="17031">MGELGRPTKYKEEYNEQAYKLCLLGHTDAELASFFEVSEATINNWKIDFPSFLESIKKGKEFADVDVVQSLYKRATGMKLTKQVVKESGIVEVEDEIAPDTTAMIFWLKNRQPKKWRDKQDIQHSGVIGSELSDEDLDARIKALQNDQS</sequence>
<organism evidence="1 2">
    <name type="scientific">Acinetobacter bereziniae</name>
    <name type="common">Acinetobacter genomosp. 10</name>
    <dbReference type="NCBI Taxonomy" id="106648"/>
    <lineage>
        <taxon>Bacteria</taxon>
        <taxon>Pseudomonadati</taxon>
        <taxon>Pseudomonadota</taxon>
        <taxon>Gammaproteobacteria</taxon>
        <taxon>Moraxellales</taxon>
        <taxon>Moraxellaceae</taxon>
        <taxon>Acinetobacter</taxon>
    </lineage>
</organism>
<evidence type="ECO:0000313" key="2">
    <source>
        <dbReference type="Proteomes" id="UP000490535"/>
    </source>
</evidence>
<protein>
    <recommendedName>
        <fullName evidence="3">Terminase</fullName>
    </recommendedName>
</protein>
<dbReference type="AlphaFoldDB" id="A0A833UDQ4"/>
<dbReference type="Proteomes" id="UP000490535">
    <property type="component" value="Unassembled WGS sequence"/>
</dbReference>
<evidence type="ECO:0000313" key="1">
    <source>
        <dbReference type="EMBL" id="KAF1026169.1"/>
    </source>
</evidence>
<gene>
    <name evidence="1" type="ORF">GAK29_01431</name>
</gene>
<evidence type="ECO:0008006" key="3">
    <source>
        <dbReference type="Google" id="ProtNLM"/>
    </source>
</evidence>
<accession>A0A833UDQ4</accession>
<proteinExistence type="predicted"/>
<comment type="caution">
    <text evidence="1">The sequence shown here is derived from an EMBL/GenBank/DDBJ whole genome shotgun (WGS) entry which is preliminary data.</text>
</comment>
<dbReference type="EMBL" id="WNDP01000027">
    <property type="protein sequence ID" value="KAF1026169.1"/>
    <property type="molecule type" value="Genomic_DNA"/>
</dbReference>
<dbReference type="Gene3D" id="1.10.10.60">
    <property type="entry name" value="Homeodomain-like"/>
    <property type="match status" value="1"/>
</dbReference>
<reference evidence="2" key="1">
    <citation type="journal article" date="2020" name="MBio">
        <title>Horizontal gene transfer to a defensive symbiont with a reduced genome amongst a multipartite beetle microbiome.</title>
        <authorList>
            <person name="Waterworth S.C."/>
            <person name="Florez L.V."/>
            <person name="Rees E.R."/>
            <person name="Hertweck C."/>
            <person name="Kaltenpoth M."/>
            <person name="Kwan J.C."/>
        </authorList>
    </citation>
    <scope>NUCLEOTIDE SEQUENCE [LARGE SCALE GENOMIC DNA]</scope>
</reference>